<keyword evidence="3" id="KW-1185">Reference proteome</keyword>
<proteinExistence type="predicted"/>
<evidence type="ECO:0000313" key="2">
    <source>
        <dbReference type="EMBL" id="NBZ88240.1"/>
    </source>
</evidence>
<gene>
    <name evidence="2" type="ORF">GV832_11675</name>
</gene>
<evidence type="ECO:0000256" key="1">
    <source>
        <dbReference type="SAM" id="Phobius"/>
    </source>
</evidence>
<organism evidence="2 3">
    <name type="scientific">Stagnihabitans tardus</name>
    <dbReference type="NCBI Taxonomy" id="2699202"/>
    <lineage>
        <taxon>Bacteria</taxon>
        <taxon>Pseudomonadati</taxon>
        <taxon>Pseudomonadota</taxon>
        <taxon>Alphaproteobacteria</taxon>
        <taxon>Rhodobacterales</taxon>
        <taxon>Paracoccaceae</taxon>
        <taxon>Stagnihabitans</taxon>
    </lineage>
</organism>
<accession>A0AAE4YE61</accession>
<feature type="transmembrane region" description="Helical" evidence="1">
    <location>
        <begin position="70"/>
        <end position="95"/>
    </location>
</feature>
<dbReference type="Proteomes" id="UP001193501">
    <property type="component" value="Unassembled WGS sequence"/>
</dbReference>
<evidence type="ECO:0000313" key="3">
    <source>
        <dbReference type="Proteomes" id="UP001193501"/>
    </source>
</evidence>
<feature type="transmembrane region" description="Helical" evidence="1">
    <location>
        <begin position="21"/>
        <end position="38"/>
    </location>
</feature>
<comment type="caution">
    <text evidence="2">The sequence shown here is derived from an EMBL/GenBank/DDBJ whole genome shotgun (WGS) entry which is preliminary data.</text>
</comment>
<feature type="transmembrane region" description="Helical" evidence="1">
    <location>
        <begin position="144"/>
        <end position="164"/>
    </location>
</feature>
<feature type="transmembrane region" description="Helical" evidence="1">
    <location>
        <begin position="116"/>
        <end position="138"/>
    </location>
</feature>
<keyword evidence="1" id="KW-0472">Membrane</keyword>
<sequence>MPRTRRAVIRAWIGELWLHRLVFLAVVLVLLLVRLLPLNTTAGHVPGPDLLICLIFAWMVRRPEYLPAPMIAAVVLVEDLLLMRPPGLWAALVLVGAEFIRSRSALTRELSFGVEWLLVAGVMMGVFAANRLLLGLAFVEQPAFGMGLVQILWSVLAYPAVVAFSRYGLDLHKPATGEIDERGRRL</sequence>
<reference evidence="2" key="1">
    <citation type="submission" date="2020-01" db="EMBL/GenBank/DDBJ databases">
        <authorList>
            <person name="Chen W.-M."/>
        </authorList>
    </citation>
    <scope>NUCLEOTIDE SEQUENCE</scope>
    <source>
        <strain evidence="2">CYK-10</strain>
    </source>
</reference>
<name>A0AAE4YE61_9RHOB</name>
<keyword evidence="1" id="KW-0812">Transmembrane</keyword>
<dbReference type="EMBL" id="JAABNR010000010">
    <property type="protein sequence ID" value="NBZ88240.1"/>
    <property type="molecule type" value="Genomic_DNA"/>
</dbReference>
<protein>
    <submittedName>
        <fullName evidence="2">Rod shape-determining protein MreD</fullName>
    </submittedName>
</protein>
<keyword evidence="1" id="KW-1133">Transmembrane helix</keyword>
<dbReference type="AlphaFoldDB" id="A0AAE4YE61"/>